<feature type="domain" description="Core-binding (CB)" evidence="7">
    <location>
        <begin position="117"/>
        <end position="198"/>
    </location>
</feature>
<dbReference type="GO" id="GO:0006310">
    <property type="term" value="P:DNA recombination"/>
    <property type="evidence" value="ECO:0007669"/>
    <property type="project" value="UniProtKB-KW"/>
</dbReference>
<dbReference type="PANTHER" id="PTHR30349:SF90">
    <property type="entry name" value="TYROSINE RECOMBINASE XERD"/>
    <property type="match status" value="1"/>
</dbReference>
<protein>
    <submittedName>
        <fullName evidence="8">Tyrosine-type recombinase/integrase</fullName>
    </submittedName>
</protein>
<dbReference type="PROSITE" id="PS51900">
    <property type="entry name" value="CB"/>
    <property type="match status" value="2"/>
</dbReference>
<evidence type="ECO:0000256" key="5">
    <source>
        <dbReference type="SAM" id="MobiDB-lite"/>
    </source>
</evidence>
<evidence type="ECO:0000259" key="6">
    <source>
        <dbReference type="PROSITE" id="PS51898"/>
    </source>
</evidence>
<keyword evidence="2 4" id="KW-0238">DNA-binding</keyword>
<dbReference type="InterPro" id="IPR010998">
    <property type="entry name" value="Integrase_recombinase_N"/>
</dbReference>
<accession>A0A5B0G7B5</accession>
<dbReference type="PANTHER" id="PTHR30349">
    <property type="entry name" value="PHAGE INTEGRASE-RELATED"/>
    <property type="match status" value="1"/>
</dbReference>
<evidence type="ECO:0000256" key="4">
    <source>
        <dbReference type="PROSITE-ProRule" id="PRU01248"/>
    </source>
</evidence>
<feature type="region of interest" description="Disordered" evidence="5">
    <location>
        <begin position="326"/>
        <end position="355"/>
    </location>
</feature>
<dbReference type="InterPro" id="IPR002104">
    <property type="entry name" value="Integrase_catalytic"/>
</dbReference>
<comment type="caution">
    <text evidence="8">The sequence shown here is derived from an EMBL/GenBank/DDBJ whole genome shotgun (WGS) entry which is preliminary data.</text>
</comment>
<dbReference type="Pfam" id="PF00589">
    <property type="entry name" value="Phage_integrase"/>
    <property type="match status" value="1"/>
</dbReference>
<sequence>MLTVYFRSPASLEYYRSGIGGPYLDEFVSWLGGQGYHRVSIRRHVREVVHFADWAASEGLAIRNLDRQSLQRLRGHLGQSERYPSGGLRHIYQSARTFVRFLEAIGVVDVRAAPAATQVPAIVLEFTEWMHTQRGTLDSTLSSYRRPITDLLQSLSTEPRTYTAQGLREFILHQARHSSCERSKNLVTAIRMFLRFLVARGDCAAGLEYAVPTVARWRLCSLPKYLPAAEVERLIDSCDPASLLGARDRAIMLLIARLGLRAGEVSALTFGDLRWTDGILIVSGKNRRETRLPMPQDVGDAILHYLEHGRPSCCKRLSVYYSHRPVRANHSPGGRSRSCSRHPPHGYQRADAGRSSASAFGSNQLVAHGRFAAYHWGAPAPCIDRNDHDILPAESCYVQSRFRLIDSKGVRS</sequence>
<dbReference type="Proteomes" id="UP000325273">
    <property type="component" value="Unassembled WGS sequence"/>
</dbReference>
<feature type="domain" description="Core-binding (CB)" evidence="7">
    <location>
        <begin position="18"/>
        <end position="103"/>
    </location>
</feature>
<dbReference type="GO" id="GO:0003677">
    <property type="term" value="F:DNA binding"/>
    <property type="evidence" value="ECO:0007669"/>
    <property type="project" value="UniProtKB-UniRule"/>
</dbReference>
<dbReference type="InterPro" id="IPR044068">
    <property type="entry name" value="CB"/>
</dbReference>
<dbReference type="InterPro" id="IPR050090">
    <property type="entry name" value="Tyrosine_recombinase_XerCD"/>
</dbReference>
<evidence type="ECO:0000256" key="1">
    <source>
        <dbReference type="ARBA" id="ARBA00022908"/>
    </source>
</evidence>
<feature type="domain" description="Tyr recombinase" evidence="6">
    <location>
        <begin position="221"/>
        <end position="412"/>
    </location>
</feature>
<dbReference type="EMBL" id="VTUZ01000056">
    <property type="protein sequence ID" value="KAA0998595.1"/>
    <property type="molecule type" value="Genomic_DNA"/>
</dbReference>
<dbReference type="SUPFAM" id="SSF56349">
    <property type="entry name" value="DNA breaking-rejoining enzymes"/>
    <property type="match status" value="1"/>
</dbReference>
<dbReference type="InterPro" id="IPR011010">
    <property type="entry name" value="DNA_brk_join_enz"/>
</dbReference>
<dbReference type="AlphaFoldDB" id="A0A5B0G7B5"/>
<organism evidence="8 9">
    <name type="scientific">Paraburkholderia panacisoli</name>
    <dbReference type="NCBI Taxonomy" id="2603818"/>
    <lineage>
        <taxon>Bacteria</taxon>
        <taxon>Pseudomonadati</taxon>
        <taxon>Pseudomonadota</taxon>
        <taxon>Betaproteobacteria</taxon>
        <taxon>Burkholderiales</taxon>
        <taxon>Burkholderiaceae</taxon>
        <taxon>Paraburkholderia</taxon>
    </lineage>
</organism>
<evidence type="ECO:0000256" key="2">
    <source>
        <dbReference type="ARBA" id="ARBA00023125"/>
    </source>
</evidence>
<name>A0A5B0G7B5_9BURK</name>
<dbReference type="PROSITE" id="PS51898">
    <property type="entry name" value="TYR_RECOMBINASE"/>
    <property type="match status" value="1"/>
</dbReference>
<keyword evidence="1" id="KW-0229">DNA integration</keyword>
<evidence type="ECO:0000256" key="3">
    <source>
        <dbReference type="ARBA" id="ARBA00023172"/>
    </source>
</evidence>
<evidence type="ECO:0000313" key="8">
    <source>
        <dbReference type="EMBL" id="KAA0998595.1"/>
    </source>
</evidence>
<evidence type="ECO:0000259" key="7">
    <source>
        <dbReference type="PROSITE" id="PS51900"/>
    </source>
</evidence>
<gene>
    <name evidence="8" type="ORF">FVF58_44180</name>
</gene>
<keyword evidence="9" id="KW-1185">Reference proteome</keyword>
<dbReference type="GO" id="GO:0015074">
    <property type="term" value="P:DNA integration"/>
    <property type="evidence" value="ECO:0007669"/>
    <property type="project" value="UniProtKB-KW"/>
</dbReference>
<reference evidence="8 9" key="1">
    <citation type="submission" date="2019-08" db="EMBL/GenBank/DDBJ databases">
        <title>Paraburkholderia sp. DCY113.</title>
        <authorList>
            <person name="Kang J."/>
        </authorList>
    </citation>
    <scope>NUCLEOTIDE SEQUENCE [LARGE SCALE GENOMIC DNA]</scope>
    <source>
        <strain evidence="8 9">DCY113</strain>
    </source>
</reference>
<keyword evidence="3" id="KW-0233">DNA recombination</keyword>
<evidence type="ECO:0000313" key="9">
    <source>
        <dbReference type="Proteomes" id="UP000325273"/>
    </source>
</evidence>
<dbReference type="Gene3D" id="1.10.150.130">
    <property type="match status" value="1"/>
</dbReference>
<dbReference type="Gene3D" id="1.10.443.10">
    <property type="entry name" value="Intergrase catalytic core"/>
    <property type="match status" value="1"/>
</dbReference>
<proteinExistence type="predicted"/>
<dbReference type="InterPro" id="IPR013762">
    <property type="entry name" value="Integrase-like_cat_sf"/>
</dbReference>